<protein>
    <submittedName>
        <fullName evidence="1">Uncharacterized protein</fullName>
    </submittedName>
</protein>
<accession>A0AAV1MJ64</accession>
<organism evidence="1 2">
    <name type="scientific">Klebsiella phage vB_Kpn_K22PH164C1</name>
    <dbReference type="NCBI Taxonomy" id="3071617"/>
    <lineage>
        <taxon>Viruses</taxon>
        <taxon>Duplodnaviria</taxon>
        <taxon>Heunggongvirae</taxon>
        <taxon>Uroviricota</taxon>
        <taxon>Caudoviricetes</taxon>
        <taxon>Autographivirales</taxon>
        <taxon>Autosignataviridae</taxon>
        <taxon>Molineuxvirinae</taxon>
        <taxon>Gansuvirus</taxon>
        <taxon>Gansuvirus K22PH164C1</taxon>
    </lineage>
</organism>
<dbReference type="Proteomes" id="UP001497402">
    <property type="component" value="Chromosome"/>
</dbReference>
<proteinExistence type="predicted"/>
<sequence length="92" mass="10303">MTLVATMRQEVAGIRCTSLSVAVVLKVHSARVQMLPSLRHGRSDMFDNRFRVGKDSAGYYVKDEWTNLVIYTGTEAECSAFFEGLRTGIRLS</sequence>
<evidence type="ECO:0000313" key="1">
    <source>
        <dbReference type="EMBL" id="CAK6604279.1"/>
    </source>
</evidence>
<reference evidence="1 2" key="1">
    <citation type="submission" date="2023-10" db="EMBL/GenBank/DDBJ databases">
        <authorList>
            <person name="Robby Concha-Eloko"/>
            <person name="Pilar Barberan- Martinez"/>
            <person name="Rafael Sanjuan"/>
            <person name="Pilar Domingo-Calap"/>
        </authorList>
    </citation>
    <scope>NUCLEOTIDE SEQUENCE [LARGE SCALE GENOMIC DNA]</scope>
</reference>
<dbReference type="EMBL" id="OY979398">
    <property type="protein sequence ID" value="CAK6604279.1"/>
    <property type="molecule type" value="Genomic_DNA"/>
</dbReference>
<gene>
    <name evidence="1" type="ORF">K22PH164C1_LOCUS23</name>
</gene>
<keyword evidence="2" id="KW-1185">Reference proteome</keyword>
<evidence type="ECO:0000313" key="2">
    <source>
        <dbReference type="Proteomes" id="UP001497402"/>
    </source>
</evidence>
<name>A0AAV1MJ64_9CAUD</name>